<dbReference type="EMBL" id="HE650822">
    <property type="protein sequence ID" value="CCF56811.1"/>
    <property type="molecule type" value="Genomic_DNA"/>
</dbReference>
<sequence length="238" mass="28242">MVFNKSILYKNYYGIETKILEKLKTTPYVHQFIHDRISGRITLFLIIMGSLALVQEMWVSIEMTLLQKEAYDELNIGRIDEGLRLHKVLVNDEYHSREFLDEKSGIVIEEFEDRDKFFSKPVHVSNLYVDCNISVSNEYVLEKPLKYHIEFLPEDFENEKRPEFGCSLGVLRLKLYHLFKDSELYDEFIKTSGKKFTISNNVVIYNRFKEELPAKLDDIQLCFLKIETKDRIKCDFII</sequence>
<dbReference type="GO" id="GO:0006696">
    <property type="term" value="P:ergosterol biosynthetic process"/>
    <property type="evidence" value="ECO:0007669"/>
    <property type="project" value="EnsemblFungi"/>
</dbReference>
<keyword evidence="1" id="KW-1133">Transmembrane helix</keyword>
<dbReference type="RefSeq" id="XP_003955946.1">
    <property type="nucleotide sequence ID" value="XM_003955897.1"/>
</dbReference>
<dbReference type="Proteomes" id="UP000005220">
    <property type="component" value="Chromosome 2"/>
</dbReference>
<keyword evidence="1" id="KW-0812">Transmembrane</keyword>
<keyword evidence="1" id="KW-0472">Membrane</keyword>
<dbReference type="OrthoDB" id="4041975at2759"/>
<dbReference type="GO" id="GO:0007005">
    <property type="term" value="P:mitochondrion organization"/>
    <property type="evidence" value="ECO:0007669"/>
    <property type="project" value="EnsemblFungi"/>
</dbReference>
<evidence type="ECO:0000313" key="3">
    <source>
        <dbReference type="Proteomes" id="UP000005220"/>
    </source>
</evidence>
<reference evidence="2 3" key="1">
    <citation type="journal article" date="2011" name="Proc. Natl. Acad. Sci. U.S.A.">
        <title>Evolutionary erosion of yeast sex chromosomes by mating-type switching accidents.</title>
        <authorList>
            <person name="Gordon J.L."/>
            <person name="Armisen D."/>
            <person name="Proux-Wera E."/>
            <person name="Oheigeartaigh S.S."/>
            <person name="Byrne K.P."/>
            <person name="Wolfe K.H."/>
        </authorList>
    </citation>
    <scope>NUCLEOTIDE SEQUENCE [LARGE SCALE GENOMIC DNA]</scope>
    <source>
        <strain evidence="3">ATCC 22294 / BCRC 22015 / CBS 2517 / CECT 1963 / NBRC 1671 / NRRL Y-8276</strain>
    </source>
</reference>
<organism evidence="2 3">
    <name type="scientific">Kazachstania africana (strain ATCC 22294 / BCRC 22015 / CBS 2517 / CECT 1963 / NBRC 1671 / NRRL Y-8276)</name>
    <name type="common">Yeast</name>
    <name type="synonym">Kluyveromyces africanus</name>
    <dbReference type="NCBI Taxonomy" id="1071382"/>
    <lineage>
        <taxon>Eukaryota</taxon>
        <taxon>Fungi</taxon>
        <taxon>Dikarya</taxon>
        <taxon>Ascomycota</taxon>
        <taxon>Saccharomycotina</taxon>
        <taxon>Saccharomycetes</taxon>
        <taxon>Saccharomycetales</taxon>
        <taxon>Saccharomycetaceae</taxon>
        <taxon>Kazachstania</taxon>
    </lineage>
</organism>
<name>H2AR11_KAZAF</name>
<evidence type="ECO:0000256" key="1">
    <source>
        <dbReference type="SAM" id="Phobius"/>
    </source>
</evidence>
<keyword evidence="3" id="KW-1185">Reference proteome</keyword>
<gene>
    <name evidence="2" type="primary">KAFR0B05150</name>
    <name evidence="2" type="ORF">KAFR_0B05150</name>
</gene>
<dbReference type="FunCoup" id="H2AR11">
    <property type="interactions" value="78"/>
</dbReference>
<dbReference type="GeneID" id="13884693"/>
<dbReference type="eggNOG" id="ENOG502QRC6">
    <property type="taxonomic scope" value="Eukaryota"/>
</dbReference>
<feature type="transmembrane region" description="Helical" evidence="1">
    <location>
        <begin position="41"/>
        <end position="61"/>
    </location>
</feature>
<proteinExistence type="predicted"/>
<dbReference type="AlphaFoldDB" id="H2AR11"/>
<dbReference type="GO" id="GO:0006879">
    <property type="term" value="P:intracellular iron ion homeostasis"/>
    <property type="evidence" value="ECO:0007669"/>
    <property type="project" value="EnsemblFungi"/>
</dbReference>
<accession>H2AR11</accession>
<protein>
    <submittedName>
        <fullName evidence="2">Uncharacterized protein</fullName>
    </submittedName>
</protein>
<evidence type="ECO:0000313" key="2">
    <source>
        <dbReference type="EMBL" id="CCF56811.1"/>
    </source>
</evidence>
<dbReference type="InParanoid" id="H2AR11"/>
<dbReference type="KEGG" id="kaf:KAFR_0B05150"/>
<dbReference type="HOGENOM" id="CLU_101860_0_0_1"/>